<gene>
    <name evidence="2" type="ORF">IAA48_00870</name>
</gene>
<proteinExistence type="predicted"/>
<accession>A0A9D1RCQ2</accession>
<evidence type="ECO:0000256" key="1">
    <source>
        <dbReference type="SAM" id="MobiDB-lite"/>
    </source>
</evidence>
<reference evidence="2" key="1">
    <citation type="journal article" date="2021" name="PeerJ">
        <title>Extensive microbial diversity within the chicken gut microbiome revealed by metagenomics and culture.</title>
        <authorList>
            <person name="Gilroy R."/>
            <person name="Ravi A."/>
            <person name="Getino M."/>
            <person name="Pursley I."/>
            <person name="Horton D.L."/>
            <person name="Alikhan N.F."/>
            <person name="Baker D."/>
            <person name="Gharbi K."/>
            <person name="Hall N."/>
            <person name="Watson M."/>
            <person name="Adriaenssens E.M."/>
            <person name="Foster-Nyarko E."/>
            <person name="Jarju S."/>
            <person name="Secka A."/>
            <person name="Antonio M."/>
            <person name="Oren A."/>
            <person name="Chaudhuri R.R."/>
            <person name="La Ragione R."/>
            <person name="Hildebrand F."/>
            <person name="Pallen M.J."/>
        </authorList>
    </citation>
    <scope>NUCLEOTIDE SEQUENCE</scope>
    <source>
        <strain evidence="2">421</strain>
    </source>
</reference>
<evidence type="ECO:0000313" key="3">
    <source>
        <dbReference type="Proteomes" id="UP000824205"/>
    </source>
</evidence>
<comment type="caution">
    <text evidence="2">The sequence shown here is derived from an EMBL/GenBank/DDBJ whole genome shotgun (WGS) entry which is preliminary data.</text>
</comment>
<organism evidence="2 3">
    <name type="scientific">Candidatus Eubacterium faecipullorum</name>
    <dbReference type="NCBI Taxonomy" id="2838571"/>
    <lineage>
        <taxon>Bacteria</taxon>
        <taxon>Bacillati</taxon>
        <taxon>Bacillota</taxon>
        <taxon>Clostridia</taxon>
        <taxon>Eubacteriales</taxon>
        <taxon>Eubacteriaceae</taxon>
        <taxon>Eubacterium</taxon>
    </lineage>
</organism>
<protein>
    <submittedName>
        <fullName evidence="2">Uncharacterized protein</fullName>
    </submittedName>
</protein>
<feature type="compositionally biased region" description="Basic and acidic residues" evidence="1">
    <location>
        <begin position="1"/>
        <end position="17"/>
    </location>
</feature>
<dbReference type="Proteomes" id="UP000824205">
    <property type="component" value="Unassembled WGS sequence"/>
</dbReference>
<feature type="region of interest" description="Disordered" evidence="1">
    <location>
        <begin position="1"/>
        <end position="56"/>
    </location>
</feature>
<sequence>MHERASSYVERGSDGGGRDAQPPGGVGENTGGNRAAYAPQPAQRRDDACEESGEGTGQDSTFILLIILILLSQGKTDDKLLLALLYLLF</sequence>
<dbReference type="AlphaFoldDB" id="A0A9D1RCQ2"/>
<reference evidence="2" key="2">
    <citation type="submission" date="2021-04" db="EMBL/GenBank/DDBJ databases">
        <authorList>
            <person name="Gilroy R."/>
        </authorList>
    </citation>
    <scope>NUCLEOTIDE SEQUENCE</scope>
    <source>
        <strain evidence="2">421</strain>
    </source>
</reference>
<dbReference type="EMBL" id="DXGE01000004">
    <property type="protein sequence ID" value="HIW85025.1"/>
    <property type="molecule type" value="Genomic_DNA"/>
</dbReference>
<evidence type="ECO:0000313" key="2">
    <source>
        <dbReference type="EMBL" id="HIW85025.1"/>
    </source>
</evidence>
<name>A0A9D1RCQ2_9FIRM</name>